<dbReference type="EMBL" id="FOXB01000003">
    <property type="protein sequence ID" value="SFO98024.1"/>
    <property type="molecule type" value="Genomic_DNA"/>
</dbReference>
<dbReference type="OrthoDB" id="9791837at2"/>
<dbReference type="Proteomes" id="UP000199227">
    <property type="component" value="Unassembled WGS sequence"/>
</dbReference>
<reference evidence="2 3" key="1">
    <citation type="submission" date="2016-10" db="EMBL/GenBank/DDBJ databases">
        <authorList>
            <person name="de Groot N.N."/>
        </authorList>
    </citation>
    <scope>NUCLEOTIDE SEQUENCE [LARGE SCALE GENOMIC DNA]</scope>
    <source>
        <strain evidence="2 3">EP1-55-1</strain>
    </source>
</reference>
<keyword evidence="3" id="KW-1185">Reference proteome</keyword>
<dbReference type="InterPro" id="IPR029063">
    <property type="entry name" value="SAM-dependent_MTases_sf"/>
</dbReference>
<dbReference type="RefSeq" id="WP_092910511.1">
    <property type="nucleotide sequence ID" value="NZ_FOXB01000003.1"/>
</dbReference>
<dbReference type="SUPFAM" id="SSF53335">
    <property type="entry name" value="S-adenosyl-L-methionine-dependent methyltransferases"/>
    <property type="match status" value="1"/>
</dbReference>
<evidence type="ECO:0000313" key="3">
    <source>
        <dbReference type="Proteomes" id="UP000199227"/>
    </source>
</evidence>
<sequence>MARIDQIRFYENAIKRYGKTAKGVAWIDEVRQKKRFNALLKPIKSIKEITLVDAGCGFGDLYLYMKEHNLLPKKYIGIDALDVMVEEAKNRTGQTILKCDLLKSPLPEADWYVASGSLNLLTRFETLLAIKRCFDVANKGIVFNLLKGKDRSKTYNYWMPDEISKSCRKLGDVKIIEGYLDGDFTVVIRRV</sequence>
<proteinExistence type="predicted"/>
<keyword evidence="2" id="KW-0808">Transferase</keyword>
<dbReference type="Gene3D" id="3.40.50.150">
    <property type="entry name" value="Vaccinia Virus protein VP39"/>
    <property type="match status" value="1"/>
</dbReference>
<dbReference type="Pfam" id="PF13649">
    <property type="entry name" value="Methyltransf_25"/>
    <property type="match status" value="1"/>
</dbReference>
<accession>A0A1I5LKX2</accession>
<name>A0A1I5LKX2_9BACT</name>
<organism evidence="2 3">
    <name type="scientific">Hydrogenimonas thermophila</name>
    <dbReference type="NCBI Taxonomy" id="223786"/>
    <lineage>
        <taxon>Bacteria</taxon>
        <taxon>Pseudomonadati</taxon>
        <taxon>Campylobacterota</taxon>
        <taxon>Epsilonproteobacteria</taxon>
        <taxon>Campylobacterales</taxon>
        <taxon>Hydrogenimonadaceae</taxon>
        <taxon>Hydrogenimonas</taxon>
    </lineage>
</organism>
<feature type="domain" description="Methyltransferase" evidence="1">
    <location>
        <begin position="52"/>
        <end position="140"/>
    </location>
</feature>
<keyword evidence="2" id="KW-0489">Methyltransferase</keyword>
<evidence type="ECO:0000259" key="1">
    <source>
        <dbReference type="Pfam" id="PF13649"/>
    </source>
</evidence>
<dbReference type="GO" id="GO:0032259">
    <property type="term" value="P:methylation"/>
    <property type="evidence" value="ECO:0007669"/>
    <property type="project" value="UniProtKB-KW"/>
</dbReference>
<evidence type="ECO:0000313" key="2">
    <source>
        <dbReference type="EMBL" id="SFO98024.1"/>
    </source>
</evidence>
<dbReference type="STRING" id="223786.SAMN05216234_10379"/>
<gene>
    <name evidence="2" type="ORF">SAMN05216234_10379</name>
</gene>
<dbReference type="AlphaFoldDB" id="A0A1I5LKX2"/>
<dbReference type="GO" id="GO:0008168">
    <property type="term" value="F:methyltransferase activity"/>
    <property type="evidence" value="ECO:0007669"/>
    <property type="project" value="UniProtKB-KW"/>
</dbReference>
<dbReference type="InterPro" id="IPR041698">
    <property type="entry name" value="Methyltransf_25"/>
</dbReference>
<protein>
    <submittedName>
        <fullName evidence="2">Methyltransferase domain-containing protein</fullName>
    </submittedName>
</protein>